<keyword evidence="2" id="KW-1185">Reference proteome</keyword>
<reference evidence="2" key="1">
    <citation type="submission" date="2018-08" db="EMBL/GenBank/DDBJ databases">
        <authorList>
            <person name="Grouzdev D.S."/>
            <person name="Krutkina M.S."/>
        </authorList>
    </citation>
    <scope>NUCLEOTIDE SEQUENCE [LARGE SCALE GENOMIC DNA]</scope>
    <source>
        <strain evidence="2">4-11</strain>
    </source>
</reference>
<dbReference type="Proteomes" id="UP000264002">
    <property type="component" value="Unassembled WGS sequence"/>
</dbReference>
<dbReference type="AlphaFoldDB" id="A0A372MGY5"/>
<protein>
    <submittedName>
        <fullName evidence="1">Uncharacterized protein</fullName>
    </submittedName>
</protein>
<dbReference type="EMBL" id="QUWK01000008">
    <property type="protein sequence ID" value="RFU94576.1"/>
    <property type="molecule type" value="Genomic_DNA"/>
</dbReference>
<proteinExistence type="predicted"/>
<organism evidence="1 2">
    <name type="scientific">Sphaerochaeta halotolerans</name>
    <dbReference type="NCBI Taxonomy" id="2293840"/>
    <lineage>
        <taxon>Bacteria</taxon>
        <taxon>Pseudomonadati</taxon>
        <taxon>Spirochaetota</taxon>
        <taxon>Spirochaetia</taxon>
        <taxon>Spirochaetales</taxon>
        <taxon>Sphaerochaetaceae</taxon>
        <taxon>Sphaerochaeta</taxon>
    </lineage>
</organism>
<evidence type="ECO:0000313" key="2">
    <source>
        <dbReference type="Proteomes" id="UP000264002"/>
    </source>
</evidence>
<sequence>MTDLSTLVDSYPSLKIIGSHLELVKELNRQRKTYLLNLEESRYANSEASVLVIPESAPN</sequence>
<accession>A0A372MGY5</accession>
<gene>
    <name evidence="1" type="ORF">DYP60_08645</name>
</gene>
<evidence type="ECO:0000313" key="1">
    <source>
        <dbReference type="EMBL" id="RFU94576.1"/>
    </source>
</evidence>
<reference evidence="1 2" key="2">
    <citation type="submission" date="2018-09" db="EMBL/GenBank/DDBJ databases">
        <title>Genome of Sphaerochaeta halotolerans strain 4-11.</title>
        <authorList>
            <person name="Nazina T.N."/>
            <person name="Sokolova D.S."/>
        </authorList>
    </citation>
    <scope>NUCLEOTIDE SEQUENCE [LARGE SCALE GENOMIC DNA]</scope>
    <source>
        <strain evidence="1 2">4-11</strain>
    </source>
</reference>
<name>A0A372MGY5_9SPIR</name>
<comment type="caution">
    <text evidence="1">The sequence shown here is derived from an EMBL/GenBank/DDBJ whole genome shotgun (WGS) entry which is preliminary data.</text>
</comment>